<evidence type="ECO:0000256" key="2">
    <source>
        <dbReference type="ARBA" id="ARBA00022840"/>
    </source>
</evidence>
<dbReference type="InterPro" id="IPR014001">
    <property type="entry name" value="Helicase_ATP-bd"/>
</dbReference>
<dbReference type="EMBL" id="BARS01008687">
    <property type="protein sequence ID" value="GAF82407.1"/>
    <property type="molecule type" value="Genomic_DNA"/>
</dbReference>
<reference evidence="5" key="1">
    <citation type="journal article" date="2014" name="Front. Microbiol.">
        <title>High frequency of phylogenetically diverse reductive dehalogenase-homologous genes in deep subseafloor sedimentary metagenomes.</title>
        <authorList>
            <person name="Kawai M."/>
            <person name="Futagami T."/>
            <person name="Toyoda A."/>
            <person name="Takaki Y."/>
            <person name="Nishi S."/>
            <person name="Hori S."/>
            <person name="Arai W."/>
            <person name="Tsubouchi T."/>
            <person name="Morono Y."/>
            <person name="Uchiyama I."/>
            <person name="Ito T."/>
            <person name="Fujiyama A."/>
            <person name="Inagaki F."/>
            <person name="Takami H."/>
        </authorList>
    </citation>
    <scope>NUCLEOTIDE SEQUENCE</scope>
    <source>
        <strain evidence="5">Expedition CK06-06</strain>
    </source>
</reference>
<feature type="non-terminal residue" evidence="5">
    <location>
        <position position="363"/>
    </location>
</feature>
<feature type="non-terminal residue" evidence="5">
    <location>
        <position position="1"/>
    </location>
</feature>
<dbReference type="InterPro" id="IPR001650">
    <property type="entry name" value="Helicase_C-like"/>
</dbReference>
<evidence type="ECO:0000259" key="3">
    <source>
        <dbReference type="PROSITE" id="PS51192"/>
    </source>
</evidence>
<feature type="domain" description="Helicase C-terminal" evidence="4">
    <location>
        <begin position="225"/>
        <end position="363"/>
    </location>
</feature>
<dbReference type="PANTHER" id="PTHR47957">
    <property type="entry name" value="ATP-DEPENDENT HELICASE HRQ1"/>
    <property type="match status" value="1"/>
</dbReference>
<protein>
    <recommendedName>
        <fullName evidence="6">Helicase ATP-binding domain-containing protein</fullName>
    </recommendedName>
</protein>
<dbReference type="GO" id="GO:0003676">
    <property type="term" value="F:nucleic acid binding"/>
    <property type="evidence" value="ECO:0007669"/>
    <property type="project" value="InterPro"/>
</dbReference>
<proteinExistence type="predicted"/>
<dbReference type="Gene3D" id="3.40.50.300">
    <property type="entry name" value="P-loop containing nucleotide triphosphate hydrolases"/>
    <property type="match status" value="2"/>
</dbReference>
<evidence type="ECO:0000313" key="5">
    <source>
        <dbReference type="EMBL" id="GAF82407.1"/>
    </source>
</evidence>
<dbReference type="GO" id="GO:0043138">
    <property type="term" value="F:3'-5' DNA helicase activity"/>
    <property type="evidence" value="ECO:0007669"/>
    <property type="project" value="TreeGrafter"/>
</dbReference>
<sequence>RLYSHQVRALDAVRKGRDVLVVSGTASGKSLCYVIPIVEALVDDPDARGLLLFPTKALTQDQFRAADLALKGAGLDRVQGGVFDGDTPPNTRRKLRDNASVIFSNPDMLHAALMPQHPRWAQFLSKLRFLVLDELHVYNGIFGSNMSNLLRRFFRVCGHYGSHPQIIACSATIGNPGQLAERLIGREVTVIDEDGSPRGGRTYVLWNPPRVRGRTWRSRRSANVEAHELMAELVRRGAATIAFSKAKMTAEMIHRYVCEKLTQTDPHLVSKVTPYRGGYRAAERREIERRLFSGELLGVSATRALELGIDVGGLDACIIVGYPGTLASFFQQSGRAGRRSRDSLIVLIALDTAVNQYVLTNPD</sequence>
<accession>X0T2K2</accession>
<dbReference type="SMART" id="SM00490">
    <property type="entry name" value="HELICc"/>
    <property type="match status" value="1"/>
</dbReference>
<dbReference type="InterPro" id="IPR011545">
    <property type="entry name" value="DEAD/DEAH_box_helicase_dom"/>
</dbReference>
<comment type="caution">
    <text evidence="5">The sequence shown here is derived from an EMBL/GenBank/DDBJ whole genome shotgun (WGS) entry which is preliminary data.</text>
</comment>
<dbReference type="GO" id="GO:0006289">
    <property type="term" value="P:nucleotide-excision repair"/>
    <property type="evidence" value="ECO:0007669"/>
    <property type="project" value="TreeGrafter"/>
</dbReference>
<dbReference type="CDD" id="cd17923">
    <property type="entry name" value="DEXHc_Hrq1-like"/>
    <property type="match status" value="1"/>
</dbReference>
<feature type="domain" description="Helicase ATP-binding" evidence="3">
    <location>
        <begin position="10"/>
        <end position="191"/>
    </location>
</feature>
<dbReference type="GO" id="GO:0005524">
    <property type="term" value="F:ATP binding"/>
    <property type="evidence" value="ECO:0007669"/>
    <property type="project" value="UniProtKB-KW"/>
</dbReference>
<dbReference type="InterPro" id="IPR027417">
    <property type="entry name" value="P-loop_NTPase"/>
</dbReference>
<dbReference type="PROSITE" id="PS51192">
    <property type="entry name" value="HELICASE_ATP_BIND_1"/>
    <property type="match status" value="1"/>
</dbReference>
<dbReference type="SMART" id="SM00487">
    <property type="entry name" value="DEXDc"/>
    <property type="match status" value="1"/>
</dbReference>
<evidence type="ECO:0008006" key="6">
    <source>
        <dbReference type="Google" id="ProtNLM"/>
    </source>
</evidence>
<gene>
    <name evidence="5" type="ORF">S01H1_16505</name>
</gene>
<dbReference type="SUPFAM" id="SSF52540">
    <property type="entry name" value="P-loop containing nucleoside triphosphate hydrolases"/>
    <property type="match status" value="1"/>
</dbReference>
<dbReference type="AlphaFoldDB" id="X0T2K2"/>
<name>X0T2K2_9ZZZZ</name>
<keyword evidence="1" id="KW-0547">Nucleotide-binding</keyword>
<dbReference type="Pfam" id="PF00271">
    <property type="entry name" value="Helicase_C"/>
    <property type="match status" value="1"/>
</dbReference>
<dbReference type="GO" id="GO:0005634">
    <property type="term" value="C:nucleus"/>
    <property type="evidence" value="ECO:0007669"/>
    <property type="project" value="TreeGrafter"/>
</dbReference>
<evidence type="ECO:0000259" key="4">
    <source>
        <dbReference type="PROSITE" id="PS51194"/>
    </source>
</evidence>
<keyword evidence="2" id="KW-0067">ATP-binding</keyword>
<dbReference type="CDD" id="cd18797">
    <property type="entry name" value="SF2_C_Hrq"/>
    <property type="match status" value="1"/>
</dbReference>
<dbReference type="PROSITE" id="PS51194">
    <property type="entry name" value="HELICASE_CTER"/>
    <property type="match status" value="1"/>
</dbReference>
<dbReference type="Pfam" id="PF00270">
    <property type="entry name" value="DEAD"/>
    <property type="match status" value="1"/>
</dbReference>
<organism evidence="5">
    <name type="scientific">marine sediment metagenome</name>
    <dbReference type="NCBI Taxonomy" id="412755"/>
    <lineage>
        <taxon>unclassified sequences</taxon>
        <taxon>metagenomes</taxon>
        <taxon>ecological metagenomes</taxon>
    </lineage>
</organism>
<dbReference type="PANTHER" id="PTHR47957:SF3">
    <property type="entry name" value="ATP-DEPENDENT HELICASE HRQ1"/>
    <property type="match status" value="1"/>
</dbReference>
<dbReference type="GO" id="GO:0036297">
    <property type="term" value="P:interstrand cross-link repair"/>
    <property type="evidence" value="ECO:0007669"/>
    <property type="project" value="TreeGrafter"/>
</dbReference>
<evidence type="ECO:0000256" key="1">
    <source>
        <dbReference type="ARBA" id="ARBA00022741"/>
    </source>
</evidence>